<organism evidence="2 3">
    <name type="scientific">Paramuricea clavata</name>
    <name type="common">Red gorgonian</name>
    <name type="synonym">Violescent sea-whip</name>
    <dbReference type="NCBI Taxonomy" id="317549"/>
    <lineage>
        <taxon>Eukaryota</taxon>
        <taxon>Metazoa</taxon>
        <taxon>Cnidaria</taxon>
        <taxon>Anthozoa</taxon>
        <taxon>Octocorallia</taxon>
        <taxon>Malacalcyonacea</taxon>
        <taxon>Plexauridae</taxon>
        <taxon>Paramuricea</taxon>
    </lineage>
</organism>
<dbReference type="EMBL" id="CACRXK020000910">
    <property type="protein sequence ID" value="CAB3985727.1"/>
    <property type="molecule type" value="Genomic_DNA"/>
</dbReference>
<protein>
    <submittedName>
        <fullName evidence="2">Uncharacterized protein</fullName>
    </submittedName>
</protein>
<keyword evidence="3" id="KW-1185">Reference proteome</keyword>
<reference evidence="2" key="1">
    <citation type="submission" date="2020-04" db="EMBL/GenBank/DDBJ databases">
        <authorList>
            <person name="Alioto T."/>
            <person name="Alioto T."/>
            <person name="Gomez Garrido J."/>
        </authorList>
    </citation>
    <scope>NUCLEOTIDE SEQUENCE</scope>
    <source>
        <strain evidence="2">A484AB</strain>
    </source>
</reference>
<evidence type="ECO:0000313" key="3">
    <source>
        <dbReference type="Proteomes" id="UP001152795"/>
    </source>
</evidence>
<evidence type="ECO:0000313" key="2">
    <source>
        <dbReference type="EMBL" id="CAB3985727.1"/>
    </source>
</evidence>
<evidence type="ECO:0000256" key="1">
    <source>
        <dbReference type="SAM" id="MobiDB-lite"/>
    </source>
</evidence>
<feature type="region of interest" description="Disordered" evidence="1">
    <location>
        <begin position="101"/>
        <end position="132"/>
    </location>
</feature>
<gene>
    <name evidence="2" type="ORF">PACLA_8A012447</name>
</gene>
<dbReference type="Proteomes" id="UP001152795">
    <property type="component" value="Unassembled WGS sequence"/>
</dbReference>
<accession>A0A6S7GCK9</accession>
<dbReference type="AlphaFoldDB" id="A0A6S7GCK9"/>
<proteinExistence type="predicted"/>
<name>A0A6S7GCK9_PARCT</name>
<sequence>MRFCKVCGENLRKADGSCISSVPLFSETVNKELCSALGVQSVVLANLLSKLGIVLNTASQQDDHFACKKCSRKIVNCYKLFSELYKSFGYSTLEENLRSRSLERSPTGLTPDSKRQKIASANTTTAGKQARTSRKALFDNGPDNYSTVNDEVYSLMNICTDAPDDNLPPVVKIFVAYPSSCRVKERSCEDRLEGAMIKQICLEDYKAAANSALKFPPFRQAIVKAVTDEVKREMRTYSKGNSVAKYNGNPLSLKDFKSDDMLLEMKERLPVTHAIVTATSNNHARVKFLENKQILAFFSPTEYVAQAN</sequence>
<comment type="caution">
    <text evidence="2">The sequence shown here is derived from an EMBL/GenBank/DDBJ whole genome shotgun (WGS) entry which is preliminary data.</text>
</comment>